<accession>A0ABS6U450</accession>
<dbReference type="EMBL" id="JADQDF010000001">
    <property type="protein sequence ID" value="MBW0126934.1"/>
    <property type="molecule type" value="Genomic_DNA"/>
</dbReference>
<reference evidence="1 2" key="1">
    <citation type="submission" date="2020-11" db="EMBL/GenBank/DDBJ databases">
        <title>Pseudonocardia abyssalis sp. nov. and Pseudonocardia oceani sp. nov., description and phylogenomic analysis of two novel actinomycetes isolated from the deep Southern Ocean.</title>
        <authorList>
            <person name="Parra J."/>
        </authorList>
    </citation>
    <scope>NUCLEOTIDE SEQUENCE [LARGE SCALE GENOMIC DNA]</scope>
    <source>
        <strain evidence="2">KRD185</strain>
    </source>
</reference>
<evidence type="ECO:0000313" key="2">
    <source>
        <dbReference type="Proteomes" id="UP000694300"/>
    </source>
</evidence>
<evidence type="ECO:0000313" key="1">
    <source>
        <dbReference type="EMBL" id="MBW0126934.1"/>
    </source>
</evidence>
<gene>
    <name evidence="1" type="ORF">I4I82_04465</name>
</gene>
<organism evidence="1 2">
    <name type="scientific">Pseudonocardia oceani</name>
    <dbReference type="NCBI Taxonomy" id="2792013"/>
    <lineage>
        <taxon>Bacteria</taxon>
        <taxon>Bacillati</taxon>
        <taxon>Actinomycetota</taxon>
        <taxon>Actinomycetes</taxon>
        <taxon>Pseudonocardiales</taxon>
        <taxon>Pseudonocardiaceae</taxon>
        <taxon>Pseudonocardia</taxon>
    </lineage>
</organism>
<sequence>MVDLDRYPIHRLDGGRGQALAAEAGRARGRAHRGRHSLHRVTPVAGGRPRINAVLAYSARPGDRLNTLTQELFYGRSA</sequence>
<protein>
    <submittedName>
        <fullName evidence="1">Uncharacterized protein</fullName>
    </submittedName>
</protein>
<dbReference type="RefSeq" id="WP_308112766.1">
    <property type="nucleotide sequence ID" value="NZ_JADQDE010000259.1"/>
</dbReference>
<keyword evidence="2" id="KW-1185">Reference proteome</keyword>
<dbReference type="Proteomes" id="UP000694300">
    <property type="component" value="Unassembled WGS sequence"/>
</dbReference>
<comment type="caution">
    <text evidence="1">The sequence shown here is derived from an EMBL/GenBank/DDBJ whole genome shotgun (WGS) entry which is preliminary data.</text>
</comment>
<name>A0ABS6U450_9PSEU</name>
<proteinExistence type="predicted"/>